<organism evidence="1 2">
    <name type="scientific">Iphiclides podalirius</name>
    <name type="common">scarce swallowtail</name>
    <dbReference type="NCBI Taxonomy" id="110791"/>
    <lineage>
        <taxon>Eukaryota</taxon>
        <taxon>Metazoa</taxon>
        <taxon>Ecdysozoa</taxon>
        <taxon>Arthropoda</taxon>
        <taxon>Hexapoda</taxon>
        <taxon>Insecta</taxon>
        <taxon>Pterygota</taxon>
        <taxon>Neoptera</taxon>
        <taxon>Endopterygota</taxon>
        <taxon>Lepidoptera</taxon>
        <taxon>Glossata</taxon>
        <taxon>Ditrysia</taxon>
        <taxon>Papilionoidea</taxon>
        <taxon>Papilionidae</taxon>
        <taxon>Papilioninae</taxon>
        <taxon>Iphiclides</taxon>
    </lineage>
</organism>
<dbReference type="Proteomes" id="UP000837857">
    <property type="component" value="Chromosome 24"/>
</dbReference>
<accession>A0ABN8IKR3</accession>
<keyword evidence="2" id="KW-1185">Reference proteome</keyword>
<protein>
    <submittedName>
        <fullName evidence="1">Uncharacterized protein</fullName>
    </submittedName>
</protein>
<name>A0ABN8IKR3_9NEOP</name>
<feature type="non-terminal residue" evidence="1">
    <location>
        <position position="1"/>
    </location>
</feature>
<reference evidence="1" key="1">
    <citation type="submission" date="2022-03" db="EMBL/GenBank/DDBJ databases">
        <authorList>
            <person name="Martin H S."/>
        </authorList>
    </citation>
    <scope>NUCLEOTIDE SEQUENCE</scope>
</reference>
<dbReference type="EMBL" id="OW152836">
    <property type="protein sequence ID" value="CAH2057326.1"/>
    <property type="molecule type" value="Genomic_DNA"/>
</dbReference>
<sequence length="130" mass="14037">MFISISAAYRNPKPSANVTAPKRPAGKFTPQLATARGWAPDLNTLETGRLQAKLRPNFPPHSQVVAARAATNTNANDTRTGRAKSEPAIMNSGFIRRQLLPGRRNHRLNRHERTGKGINASTSALSAGVT</sequence>
<evidence type="ECO:0000313" key="2">
    <source>
        <dbReference type="Proteomes" id="UP000837857"/>
    </source>
</evidence>
<evidence type="ECO:0000313" key="1">
    <source>
        <dbReference type="EMBL" id="CAH2057326.1"/>
    </source>
</evidence>
<gene>
    <name evidence="1" type="ORF">IPOD504_LOCUS10159</name>
</gene>
<proteinExistence type="predicted"/>